<evidence type="ECO:0000313" key="19">
    <source>
        <dbReference type="Proteomes" id="UP000609346"/>
    </source>
</evidence>
<feature type="coiled-coil region" evidence="13">
    <location>
        <begin position="431"/>
        <end position="476"/>
    </location>
</feature>
<dbReference type="Gene3D" id="3.40.50.2300">
    <property type="match status" value="1"/>
</dbReference>
<dbReference type="PROSITE" id="PS50110">
    <property type="entry name" value="RESPONSE_REGULATORY"/>
    <property type="match status" value="1"/>
</dbReference>
<dbReference type="Gene3D" id="6.10.340.10">
    <property type="match status" value="1"/>
</dbReference>
<dbReference type="Pfam" id="PF00072">
    <property type="entry name" value="Response_reg"/>
    <property type="match status" value="1"/>
</dbReference>
<evidence type="ECO:0000256" key="10">
    <source>
        <dbReference type="ARBA" id="ARBA00023012"/>
    </source>
</evidence>
<dbReference type="PROSITE" id="PS51257">
    <property type="entry name" value="PROKAR_LIPOPROTEIN"/>
    <property type="match status" value="1"/>
</dbReference>
<keyword evidence="14" id="KW-0812">Transmembrane</keyword>
<gene>
    <name evidence="18" type="ORF">H8B09_28280</name>
</gene>
<comment type="subcellular location">
    <subcellularLocation>
        <location evidence="2">Cell membrane</location>
        <topology evidence="2">Multi-pass membrane protein</topology>
    </subcellularLocation>
</comment>
<evidence type="ECO:0000313" key="18">
    <source>
        <dbReference type="EMBL" id="MBD3922658.1"/>
    </source>
</evidence>
<evidence type="ECO:0000256" key="6">
    <source>
        <dbReference type="ARBA" id="ARBA00022679"/>
    </source>
</evidence>
<keyword evidence="9" id="KW-0067">ATP-binding</keyword>
<dbReference type="CDD" id="cd17546">
    <property type="entry name" value="REC_hyHK_CKI1_RcsC-like"/>
    <property type="match status" value="1"/>
</dbReference>
<dbReference type="InterPro" id="IPR003660">
    <property type="entry name" value="HAMP_dom"/>
</dbReference>
<evidence type="ECO:0000259" key="15">
    <source>
        <dbReference type="PROSITE" id="PS50109"/>
    </source>
</evidence>
<dbReference type="InterPro" id="IPR036890">
    <property type="entry name" value="HATPase_C_sf"/>
</dbReference>
<comment type="catalytic activity">
    <reaction evidence="1">
        <text>ATP + protein L-histidine = ADP + protein N-phospho-L-histidine.</text>
        <dbReference type="EC" id="2.7.13.3"/>
    </reaction>
</comment>
<dbReference type="Pfam" id="PF02518">
    <property type="entry name" value="HATPase_c"/>
    <property type="match status" value="1"/>
</dbReference>
<keyword evidence="11 14" id="KW-0472">Membrane</keyword>
<dbReference type="CDD" id="cd16922">
    <property type="entry name" value="HATPase_EvgS-ArcB-TorS-like"/>
    <property type="match status" value="1"/>
</dbReference>
<dbReference type="RefSeq" id="WP_191206959.1">
    <property type="nucleotide sequence ID" value="NZ_JACXZA010000010.1"/>
</dbReference>
<dbReference type="InterPro" id="IPR005467">
    <property type="entry name" value="His_kinase_dom"/>
</dbReference>
<dbReference type="SUPFAM" id="SSF47384">
    <property type="entry name" value="Homodimeric domain of signal transducing histidine kinase"/>
    <property type="match status" value="1"/>
</dbReference>
<dbReference type="CDD" id="cd06225">
    <property type="entry name" value="HAMP"/>
    <property type="match status" value="1"/>
</dbReference>
<dbReference type="SUPFAM" id="SSF52172">
    <property type="entry name" value="CheY-like"/>
    <property type="match status" value="1"/>
</dbReference>
<dbReference type="PRINTS" id="PR00344">
    <property type="entry name" value="BCTRLSENSOR"/>
</dbReference>
<dbReference type="CDD" id="cd00082">
    <property type="entry name" value="HisKA"/>
    <property type="match status" value="1"/>
</dbReference>
<dbReference type="InterPro" id="IPR001789">
    <property type="entry name" value="Sig_transdc_resp-reg_receiver"/>
</dbReference>
<name>A0ABR8N3A9_9BACL</name>
<keyword evidence="14" id="KW-1133">Transmembrane helix</keyword>
<evidence type="ECO:0000256" key="14">
    <source>
        <dbReference type="SAM" id="Phobius"/>
    </source>
</evidence>
<dbReference type="Pfam" id="PF00512">
    <property type="entry name" value="HisKA"/>
    <property type="match status" value="1"/>
</dbReference>
<dbReference type="Pfam" id="PF00672">
    <property type="entry name" value="HAMP"/>
    <property type="match status" value="1"/>
</dbReference>
<feature type="domain" description="Histidine kinase" evidence="15">
    <location>
        <begin position="493"/>
        <end position="729"/>
    </location>
</feature>
<dbReference type="Pfam" id="PF12729">
    <property type="entry name" value="4HB_MCP_1"/>
    <property type="match status" value="1"/>
</dbReference>
<dbReference type="PANTHER" id="PTHR45339">
    <property type="entry name" value="HYBRID SIGNAL TRANSDUCTION HISTIDINE KINASE J"/>
    <property type="match status" value="1"/>
</dbReference>
<proteinExistence type="predicted"/>
<dbReference type="PANTHER" id="PTHR45339:SF1">
    <property type="entry name" value="HYBRID SIGNAL TRANSDUCTION HISTIDINE KINASE J"/>
    <property type="match status" value="1"/>
</dbReference>
<dbReference type="SMART" id="SM00304">
    <property type="entry name" value="HAMP"/>
    <property type="match status" value="1"/>
</dbReference>
<keyword evidence="7" id="KW-0547">Nucleotide-binding</keyword>
<accession>A0ABR8N3A9</accession>
<evidence type="ECO:0000259" key="16">
    <source>
        <dbReference type="PROSITE" id="PS50110"/>
    </source>
</evidence>
<evidence type="ECO:0000256" key="4">
    <source>
        <dbReference type="ARBA" id="ARBA00022475"/>
    </source>
</evidence>
<organism evidence="18 19">
    <name type="scientific">Paenibacillus terricola</name>
    <dbReference type="NCBI Taxonomy" id="2763503"/>
    <lineage>
        <taxon>Bacteria</taxon>
        <taxon>Bacillati</taxon>
        <taxon>Bacillota</taxon>
        <taxon>Bacilli</taxon>
        <taxon>Bacillales</taxon>
        <taxon>Paenibacillaceae</taxon>
        <taxon>Paenibacillus</taxon>
    </lineage>
</organism>
<evidence type="ECO:0000256" key="12">
    <source>
        <dbReference type="PROSITE-ProRule" id="PRU00169"/>
    </source>
</evidence>
<keyword evidence="13" id="KW-0175">Coiled coil</keyword>
<evidence type="ECO:0000256" key="13">
    <source>
        <dbReference type="SAM" id="Coils"/>
    </source>
</evidence>
<dbReference type="EMBL" id="JACXZA010000010">
    <property type="protein sequence ID" value="MBD3922658.1"/>
    <property type="molecule type" value="Genomic_DNA"/>
</dbReference>
<feature type="domain" description="Response regulatory" evidence="16">
    <location>
        <begin position="778"/>
        <end position="895"/>
    </location>
</feature>
<dbReference type="InterPro" id="IPR003661">
    <property type="entry name" value="HisK_dim/P_dom"/>
</dbReference>
<dbReference type="PROSITE" id="PS50885">
    <property type="entry name" value="HAMP"/>
    <property type="match status" value="1"/>
</dbReference>
<dbReference type="InterPro" id="IPR011006">
    <property type="entry name" value="CheY-like_superfamily"/>
</dbReference>
<dbReference type="Pfam" id="PF13185">
    <property type="entry name" value="GAF_2"/>
    <property type="match status" value="1"/>
</dbReference>
<evidence type="ECO:0000256" key="3">
    <source>
        <dbReference type="ARBA" id="ARBA00012438"/>
    </source>
</evidence>
<dbReference type="Gene3D" id="3.30.565.10">
    <property type="entry name" value="Histidine kinase-like ATPase, C-terminal domain"/>
    <property type="match status" value="1"/>
</dbReference>
<dbReference type="PROSITE" id="PS50109">
    <property type="entry name" value="HIS_KIN"/>
    <property type="match status" value="1"/>
</dbReference>
<dbReference type="InterPro" id="IPR036097">
    <property type="entry name" value="HisK_dim/P_sf"/>
</dbReference>
<keyword evidence="19" id="KW-1185">Reference proteome</keyword>
<dbReference type="EC" id="2.7.13.3" evidence="3"/>
<evidence type="ECO:0000256" key="7">
    <source>
        <dbReference type="ARBA" id="ARBA00022741"/>
    </source>
</evidence>
<dbReference type="Gene3D" id="3.30.450.40">
    <property type="match status" value="1"/>
</dbReference>
<dbReference type="SMART" id="SM00387">
    <property type="entry name" value="HATPase_c"/>
    <property type="match status" value="1"/>
</dbReference>
<dbReference type="SMART" id="SM00448">
    <property type="entry name" value="REC"/>
    <property type="match status" value="1"/>
</dbReference>
<dbReference type="InterPro" id="IPR024478">
    <property type="entry name" value="HlyB_4HB_MCP"/>
</dbReference>
<keyword evidence="8" id="KW-0418">Kinase</keyword>
<comment type="caution">
    <text evidence="18">The sequence shown here is derived from an EMBL/GenBank/DDBJ whole genome shotgun (WGS) entry which is preliminary data.</text>
</comment>
<sequence length="897" mass="98988">MKLTIGTKLLSTFLFVAVVVACAGIVSLHHLNRLNASYSDLIHQQVSIVTTTRDIQVLALQQTNDLRGYLLTDDIAFLSGLQAANSKLKARVSETDLLLSQFESRLLAKELDQLNHNFHQQYEIMLNRYEDNRDKDAALAFFKNEVLPIGLQLGPLAASISEHQQSLLNDGIKRNTNNVNWATSVIRIISILTFILTLIIGWMISRHITSNLARITTFISSITPGFNATTVLPRIEVRTQDEVGAIANSFNDMITALEHYSAQERDTTWLETNIAKLVTMYQGIHDLEMLAQQFITSITPIIGASYGVFYIREDSGGSASVRKLAAYAYDGRNVGEDGFQFGTSLVGQAAAGNQTIERSDIPDSYITITSATGMSAPASLMIIPIDFEGHVVAVIELASLTVFSPVQRTLLHQVLSRLGIVINSIAGRMQIEKLLHESQSLTEELLRQSEELQLQQEALKGINEKLEATKLALEEKAGLLAINSQYKSEFLANMSHELRTPLNSLLILSDILANNTEGNLTANQMKYARTINQSGNDLLLLINDVLDLSKIESGTIQLQCNEVDLFAVCEFAELQFAPVARQKGLQFRTKVDGRMPAILYTDEQRLLQIVKNLLANAFKFTSQGQVMLYIHLADHTMLSQVHKDESVMLDTSTIAFSIKDTGIGIPREKQSLIFQAFQQADGSTSRQYGGTGLGLSISRNIAKLLNGCIVLDSEEGKGSTFTLLLPLRDGITCPEAPLLLEEAAASADTAVTDIAAQDESSYQAADSEHYDPLLNGRIVLIVDDDMRTIFAITTALENKGMKVMFAENGAEALMTLQQNPTIELVLMDIMLPGMDGYEAIRTIRHMHAYHSLPIIALTAKAMKDDRDQCLEAGASDYISKPVNMEQLCSILQVWLNR</sequence>
<evidence type="ECO:0000256" key="8">
    <source>
        <dbReference type="ARBA" id="ARBA00022777"/>
    </source>
</evidence>
<evidence type="ECO:0000259" key="17">
    <source>
        <dbReference type="PROSITE" id="PS50885"/>
    </source>
</evidence>
<evidence type="ECO:0000256" key="11">
    <source>
        <dbReference type="ARBA" id="ARBA00023136"/>
    </source>
</evidence>
<evidence type="ECO:0000256" key="2">
    <source>
        <dbReference type="ARBA" id="ARBA00004651"/>
    </source>
</evidence>
<dbReference type="SUPFAM" id="SSF55781">
    <property type="entry name" value="GAF domain-like"/>
    <property type="match status" value="1"/>
</dbReference>
<evidence type="ECO:0000256" key="5">
    <source>
        <dbReference type="ARBA" id="ARBA00022553"/>
    </source>
</evidence>
<dbReference type="InterPro" id="IPR003018">
    <property type="entry name" value="GAF"/>
</dbReference>
<protein>
    <recommendedName>
        <fullName evidence="3">histidine kinase</fullName>
        <ecNumber evidence="3">2.7.13.3</ecNumber>
    </recommendedName>
</protein>
<evidence type="ECO:0000256" key="1">
    <source>
        <dbReference type="ARBA" id="ARBA00000085"/>
    </source>
</evidence>
<keyword evidence="6" id="KW-0808">Transferase</keyword>
<feature type="modified residue" description="4-aspartylphosphate" evidence="12">
    <location>
        <position position="828"/>
    </location>
</feature>
<keyword evidence="10" id="KW-0902">Two-component regulatory system</keyword>
<dbReference type="InterPro" id="IPR029016">
    <property type="entry name" value="GAF-like_dom_sf"/>
</dbReference>
<dbReference type="SMART" id="SM00388">
    <property type="entry name" value="HisKA"/>
    <property type="match status" value="1"/>
</dbReference>
<feature type="domain" description="HAMP" evidence="17">
    <location>
        <begin position="206"/>
        <end position="262"/>
    </location>
</feature>
<feature type="transmembrane region" description="Helical" evidence="14">
    <location>
        <begin position="181"/>
        <end position="204"/>
    </location>
</feature>
<keyword evidence="5 12" id="KW-0597">Phosphoprotein</keyword>
<dbReference type="InterPro" id="IPR004358">
    <property type="entry name" value="Sig_transdc_His_kin-like_C"/>
</dbReference>
<dbReference type="SUPFAM" id="SSF55874">
    <property type="entry name" value="ATPase domain of HSP90 chaperone/DNA topoisomerase II/histidine kinase"/>
    <property type="match status" value="1"/>
</dbReference>
<keyword evidence="4" id="KW-1003">Cell membrane</keyword>
<dbReference type="InterPro" id="IPR003594">
    <property type="entry name" value="HATPase_dom"/>
</dbReference>
<reference evidence="18 19" key="1">
    <citation type="submission" date="2020-09" db="EMBL/GenBank/DDBJ databases">
        <title>Paenibacillus sp. strain PR3 16S rRNA gene Genome sequencing and assembly.</title>
        <authorList>
            <person name="Kim J."/>
        </authorList>
    </citation>
    <scope>NUCLEOTIDE SEQUENCE [LARGE SCALE GENOMIC DNA]</scope>
    <source>
        <strain evidence="18 19">PR3</strain>
    </source>
</reference>
<dbReference type="Proteomes" id="UP000609346">
    <property type="component" value="Unassembled WGS sequence"/>
</dbReference>
<dbReference type="Gene3D" id="1.10.287.130">
    <property type="match status" value="1"/>
</dbReference>
<evidence type="ECO:0000256" key="9">
    <source>
        <dbReference type="ARBA" id="ARBA00022840"/>
    </source>
</evidence>